<dbReference type="AlphaFoldDB" id="A0A1I2V5F4"/>
<feature type="compositionally biased region" description="Basic and acidic residues" evidence="1">
    <location>
        <begin position="21"/>
        <end position="35"/>
    </location>
</feature>
<dbReference type="EMBL" id="FOPC01000009">
    <property type="protein sequence ID" value="SFG84462.1"/>
    <property type="molecule type" value="Genomic_DNA"/>
</dbReference>
<evidence type="ECO:0000313" key="2">
    <source>
        <dbReference type="EMBL" id="SFG84462.1"/>
    </source>
</evidence>
<dbReference type="Proteomes" id="UP000199642">
    <property type="component" value="Unassembled WGS sequence"/>
</dbReference>
<keyword evidence="3" id="KW-1185">Reference proteome</keyword>
<proteinExistence type="predicted"/>
<gene>
    <name evidence="2" type="ORF">SAMN04487988_10913</name>
</gene>
<evidence type="ECO:0000256" key="1">
    <source>
        <dbReference type="SAM" id="MobiDB-lite"/>
    </source>
</evidence>
<name>A0A1I2V5F4_9BACT</name>
<reference evidence="3" key="1">
    <citation type="submission" date="2016-10" db="EMBL/GenBank/DDBJ databases">
        <authorList>
            <person name="Varghese N."/>
            <person name="Submissions S."/>
        </authorList>
    </citation>
    <scope>NUCLEOTIDE SEQUENCE [LARGE SCALE GENOMIC DNA]</scope>
    <source>
        <strain evidence="3">DSM 19315</strain>
    </source>
</reference>
<evidence type="ECO:0000313" key="3">
    <source>
        <dbReference type="Proteomes" id="UP000199642"/>
    </source>
</evidence>
<feature type="region of interest" description="Disordered" evidence="1">
    <location>
        <begin position="16"/>
        <end position="35"/>
    </location>
</feature>
<organism evidence="2 3">
    <name type="scientific">Algoriphagus hitonicola</name>
    <dbReference type="NCBI Taxonomy" id="435880"/>
    <lineage>
        <taxon>Bacteria</taxon>
        <taxon>Pseudomonadati</taxon>
        <taxon>Bacteroidota</taxon>
        <taxon>Cytophagia</taxon>
        <taxon>Cytophagales</taxon>
        <taxon>Cyclobacteriaceae</taxon>
        <taxon>Algoriphagus</taxon>
    </lineage>
</organism>
<protein>
    <submittedName>
        <fullName evidence="2">Uncharacterized protein</fullName>
    </submittedName>
</protein>
<sequence>MWQQVQIRKSIFAENGLSANKSDHKQDINHERKQKRTEAEVSRVFRYLV</sequence>
<accession>A0A1I2V5F4</accession>